<comment type="caution">
    <text evidence="4">The sequence shown here is derived from an EMBL/GenBank/DDBJ whole genome shotgun (WGS) entry which is preliminary data.</text>
</comment>
<dbReference type="NCBIfam" id="TIGR04183">
    <property type="entry name" value="Por_Secre_tail"/>
    <property type="match status" value="1"/>
</dbReference>
<organism evidence="4 5">
    <name type="scientific">Brumimicrobium oceani</name>
    <dbReference type="NCBI Taxonomy" id="2100725"/>
    <lineage>
        <taxon>Bacteria</taxon>
        <taxon>Pseudomonadati</taxon>
        <taxon>Bacteroidota</taxon>
        <taxon>Flavobacteriia</taxon>
        <taxon>Flavobacteriales</taxon>
        <taxon>Crocinitomicaceae</taxon>
        <taxon>Brumimicrobium</taxon>
    </lineage>
</organism>
<protein>
    <recommendedName>
        <fullName evidence="3">Secretion system C-terminal sorting domain-containing protein</fullName>
    </recommendedName>
</protein>
<dbReference type="Pfam" id="PF18962">
    <property type="entry name" value="Por_Secre_tail"/>
    <property type="match status" value="1"/>
</dbReference>
<sequence length="117" mass="12969">MKKLTIIAAMLIANIAMSYSGEGEPLRKTTIDSSKSEIVFNIQIIQADKLGVLVKGVDESFTSIALIDPRGKSIYYSYVKTDNESFEIDLKGLSPGKYYVKLNTDAEIRMKTLIVEA</sequence>
<reference evidence="4 5" key="2">
    <citation type="submission" date="2018-05" db="EMBL/GenBank/DDBJ databases">
        <authorList>
            <person name="Lanie J.A."/>
            <person name="Ng W.-L."/>
            <person name="Kazmierczak K.M."/>
            <person name="Andrzejewski T.M."/>
            <person name="Davidsen T.M."/>
            <person name="Wayne K.J."/>
            <person name="Tettelin H."/>
            <person name="Glass J.I."/>
            <person name="Rusch D."/>
            <person name="Podicherti R."/>
            <person name="Tsui H.-C.T."/>
            <person name="Winkler M.E."/>
        </authorList>
    </citation>
    <scope>NUCLEOTIDE SEQUENCE [LARGE SCALE GENOMIC DNA]</scope>
    <source>
        <strain evidence="4 5">C305</strain>
    </source>
</reference>
<keyword evidence="5" id="KW-1185">Reference proteome</keyword>
<dbReference type="AlphaFoldDB" id="A0A2U2XFK0"/>
<gene>
    <name evidence="4" type="ORF">DIT68_04595</name>
</gene>
<dbReference type="OrthoDB" id="1467635at2"/>
<accession>A0A2U2XFK0</accession>
<evidence type="ECO:0000313" key="4">
    <source>
        <dbReference type="EMBL" id="PWH86520.1"/>
    </source>
</evidence>
<evidence type="ECO:0000313" key="5">
    <source>
        <dbReference type="Proteomes" id="UP000245370"/>
    </source>
</evidence>
<reference evidence="4 5" key="1">
    <citation type="submission" date="2018-05" db="EMBL/GenBank/DDBJ databases">
        <title>Brumimicrobium oceani sp. nov., isolated from coastal sediment.</title>
        <authorList>
            <person name="Kou Y."/>
        </authorList>
    </citation>
    <scope>NUCLEOTIDE SEQUENCE [LARGE SCALE GENOMIC DNA]</scope>
    <source>
        <strain evidence="4 5">C305</strain>
    </source>
</reference>
<evidence type="ECO:0000256" key="1">
    <source>
        <dbReference type="ARBA" id="ARBA00022729"/>
    </source>
</evidence>
<dbReference type="RefSeq" id="WP_109358632.1">
    <property type="nucleotide sequence ID" value="NZ_QFRJ01000002.1"/>
</dbReference>
<dbReference type="InterPro" id="IPR026444">
    <property type="entry name" value="Secre_tail"/>
</dbReference>
<dbReference type="Proteomes" id="UP000245370">
    <property type="component" value="Unassembled WGS sequence"/>
</dbReference>
<dbReference type="EMBL" id="QFRJ01000002">
    <property type="protein sequence ID" value="PWH86520.1"/>
    <property type="molecule type" value="Genomic_DNA"/>
</dbReference>
<evidence type="ECO:0000256" key="2">
    <source>
        <dbReference type="SAM" id="SignalP"/>
    </source>
</evidence>
<feature type="domain" description="Secretion system C-terminal sorting" evidence="3">
    <location>
        <begin position="58"/>
        <end position="115"/>
    </location>
</feature>
<feature type="chain" id="PRO_5015501846" description="Secretion system C-terminal sorting domain-containing protein" evidence="2">
    <location>
        <begin position="19"/>
        <end position="117"/>
    </location>
</feature>
<feature type="signal peptide" evidence="2">
    <location>
        <begin position="1"/>
        <end position="18"/>
    </location>
</feature>
<keyword evidence="1 2" id="KW-0732">Signal</keyword>
<proteinExistence type="predicted"/>
<evidence type="ECO:0000259" key="3">
    <source>
        <dbReference type="Pfam" id="PF18962"/>
    </source>
</evidence>
<name>A0A2U2XFK0_9FLAO</name>
<dbReference type="Gene3D" id="2.60.120.380">
    <property type="match status" value="1"/>
</dbReference>